<keyword evidence="4 14" id="KW-0285">Flavoprotein</keyword>
<evidence type="ECO:0000256" key="3">
    <source>
        <dbReference type="ARBA" id="ARBA00016961"/>
    </source>
</evidence>
<feature type="binding site" evidence="12">
    <location>
        <position position="54"/>
    </location>
    <ligand>
        <name>FAD</name>
        <dbReference type="ChEBI" id="CHEBI:57692"/>
    </ligand>
</feature>
<dbReference type="Pfam" id="PF02852">
    <property type="entry name" value="Pyr_redox_dim"/>
    <property type="match status" value="1"/>
</dbReference>
<dbReference type="GO" id="GO:0006979">
    <property type="term" value="P:response to oxidative stress"/>
    <property type="evidence" value="ECO:0007669"/>
    <property type="project" value="UniProtKB-ARBA"/>
</dbReference>
<dbReference type="PRINTS" id="PR00368">
    <property type="entry name" value="FADPNR"/>
</dbReference>
<feature type="domain" description="Pyridine nucleotide-disulphide oxidoreductase dimerisation" evidence="15">
    <location>
        <begin position="346"/>
        <end position="451"/>
    </location>
</feature>
<dbReference type="PIRSF" id="PIRSF000350">
    <property type="entry name" value="Mercury_reductase_MerA"/>
    <property type="match status" value="1"/>
</dbReference>
<dbReference type="PANTHER" id="PTHR22912">
    <property type="entry name" value="DISULFIDE OXIDOREDUCTASE"/>
    <property type="match status" value="1"/>
</dbReference>
<dbReference type="GO" id="GO:0006103">
    <property type="term" value="P:2-oxoglutarate metabolic process"/>
    <property type="evidence" value="ECO:0007669"/>
    <property type="project" value="TreeGrafter"/>
</dbReference>
<feature type="disulfide bond" description="Redox-active" evidence="13">
    <location>
        <begin position="45"/>
        <end position="50"/>
    </location>
</feature>
<dbReference type="InterPro" id="IPR001100">
    <property type="entry name" value="Pyr_nuc-diS_OxRdtase"/>
</dbReference>
<feature type="binding site" evidence="12">
    <location>
        <position position="271"/>
    </location>
    <ligand>
        <name>NAD(+)</name>
        <dbReference type="ChEBI" id="CHEBI:57540"/>
    </ligand>
</feature>
<keyword evidence="6 14" id="KW-0560">Oxidoreductase</keyword>
<dbReference type="InterPro" id="IPR012999">
    <property type="entry name" value="Pyr_OxRdtase_I_AS"/>
</dbReference>
<feature type="binding site" evidence="12">
    <location>
        <begin position="318"/>
        <end position="321"/>
    </location>
    <ligand>
        <name>FAD</name>
        <dbReference type="ChEBI" id="CHEBI:57692"/>
    </ligand>
</feature>
<keyword evidence="12" id="KW-0547">Nucleotide-binding</keyword>
<feature type="binding site" evidence="12">
    <location>
        <begin position="145"/>
        <end position="147"/>
    </location>
    <ligand>
        <name>FAD</name>
        <dbReference type="ChEBI" id="CHEBI:57692"/>
    </ligand>
</feature>
<dbReference type="PRINTS" id="PR00411">
    <property type="entry name" value="PNDRDTASEI"/>
</dbReference>
<dbReference type="InterPro" id="IPR023753">
    <property type="entry name" value="FAD/NAD-binding_dom"/>
</dbReference>
<proteinExistence type="inferred from homology"/>
<dbReference type="Gene3D" id="3.30.390.30">
    <property type="match status" value="1"/>
</dbReference>
<dbReference type="InterPro" id="IPR036188">
    <property type="entry name" value="FAD/NAD-bd_sf"/>
</dbReference>
<comment type="similarity">
    <text evidence="1 14">Belongs to the class-I pyridine nucleotide-disulfide oxidoreductase family.</text>
</comment>
<dbReference type="GO" id="GO:0004148">
    <property type="term" value="F:dihydrolipoyl dehydrogenase (NADH) activity"/>
    <property type="evidence" value="ECO:0007669"/>
    <property type="project" value="UniProtKB-EC"/>
</dbReference>
<evidence type="ECO:0000313" key="17">
    <source>
        <dbReference type="EMBL" id="QCI17037.1"/>
    </source>
</evidence>
<evidence type="ECO:0000256" key="9">
    <source>
        <dbReference type="ARBA" id="ARBA00023284"/>
    </source>
</evidence>
<dbReference type="AlphaFoldDB" id="A0A4D6XPR7"/>
<dbReference type="EMBL" id="CP034894">
    <property type="protein sequence ID" value="QCI17037.1"/>
    <property type="molecule type" value="Genomic_DNA"/>
</dbReference>
<dbReference type="RefSeq" id="WP_158339970.1">
    <property type="nucleotide sequence ID" value="NZ_CP034894.1"/>
</dbReference>
<dbReference type="Proteomes" id="UP000298759">
    <property type="component" value="Chromosome"/>
</dbReference>
<evidence type="ECO:0000256" key="10">
    <source>
        <dbReference type="ARBA" id="ARBA00049187"/>
    </source>
</evidence>
<dbReference type="Pfam" id="PF07992">
    <property type="entry name" value="Pyr_redox_2"/>
    <property type="match status" value="1"/>
</dbReference>
<evidence type="ECO:0000256" key="8">
    <source>
        <dbReference type="ARBA" id="ARBA00023157"/>
    </source>
</evidence>
<dbReference type="InterPro" id="IPR006258">
    <property type="entry name" value="Lipoamide_DH"/>
</dbReference>
<keyword evidence="7 12" id="KW-0520">NAD</keyword>
<dbReference type="SUPFAM" id="SSF51905">
    <property type="entry name" value="FAD/NAD(P)-binding domain"/>
    <property type="match status" value="1"/>
</dbReference>
<evidence type="ECO:0000256" key="1">
    <source>
        <dbReference type="ARBA" id="ARBA00007532"/>
    </source>
</evidence>
<comment type="cofactor">
    <cofactor evidence="12 14">
        <name>FAD</name>
        <dbReference type="ChEBI" id="CHEBI:57692"/>
    </cofactor>
    <text evidence="12 14">Binds 1 FAD per subunit.</text>
</comment>
<reference evidence="17 18" key="2">
    <citation type="submission" date="2019-05" db="EMBL/GenBank/DDBJ databases">
        <title>Genome evolution of the obligate endosymbiont Buchnera aphidicola.</title>
        <authorList>
            <person name="Moran N.A."/>
        </authorList>
    </citation>
    <scope>NUCLEOTIDE SEQUENCE [LARGE SCALE GENOMIC DNA]</scope>
    <source>
        <strain evidence="17 18">Ahe</strain>
    </source>
</reference>
<comment type="catalytic activity">
    <reaction evidence="10 14">
        <text>N(6)-[(R)-dihydrolipoyl]-L-lysyl-[protein] + NAD(+) = N(6)-[(R)-lipoyl]-L-lysyl-[protein] + NADH + H(+)</text>
        <dbReference type="Rhea" id="RHEA:15045"/>
        <dbReference type="Rhea" id="RHEA-COMP:10474"/>
        <dbReference type="Rhea" id="RHEA-COMP:10475"/>
        <dbReference type="ChEBI" id="CHEBI:15378"/>
        <dbReference type="ChEBI" id="CHEBI:57540"/>
        <dbReference type="ChEBI" id="CHEBI:57945"/>
        <dbReference type="ChEBI" id="CHEBI:83099"/>
        <dbReference type="ChEBI" id="CHEBI:83100"/>
        <dbReference type="EC" id="1.8.1.4"/>
    </reaction>
</comment>
<dbReference type="SUPFAM" id="SSF55424">
    <property type="entry name" value="FAD/NAD-linked reductases, dimerisation (C-terminal) domain"/>
    <property type="match status" value="1"/>
</dbReference>
<evidence type="ECO:0000256" key="11">
    <source>
        <dbReference type="PIRSR" id="PIRSR000350-2"/>
    </source>
</evidence>
<evidence type="ECO:0000256" key="4">
    <source>
        <dbReference type="ARBA" id="ARBA00022630"/>
    </source>
</evidence>
<dbReference type="FunFam" id="3.30.390.30:FF:000001">
    <property type="entry name" value="Dihydrolipoyl dehydrogenase"/>
    <property type="match status" value="1"/>
</dbReference>
<dbReference type="Gene3D" id="3.50.50.60">
    <property type="entry name" value="FAD/NAD(P)-binding domain"/>
    <property type="match status" value="2"/>
</dbReference>
<keyword evidence="8" id="KW-1015">Disulfide bond</keyword>
<evidence type="ECO:0000256" key="14">
    <source>
        <dbReference type="RuleBase" id="RU003692"/>
    </source>
</evidence>
<dbReference type="InterPro" id="IPR050151">
    <property type="entry name" value="Class-I_Pyr_Nuc-Dis_Oxidored"/>
</dbReference>
<evidence type="ECO:0000256" key="5">
    <source>
        <dbReference type="ARBA" id="ARBA00022827"/>
    </source>
</evidence>
<dbReference type="NCBIfam" id="TIGR01350">
    <property type="entry name" value="lipoamide_DH"/>
    <property type="match status" value="1"/>
</dbReference>
<dbReference type="EC" id="1.8.1.4" evidence="2 14"/>
<dbReference type="PANTHER" id="PTHR22912:SF160">
    <property type="entry name" value="DIHYDROLIPOYL DEHYDROGENASE"/>
    <property type="match status" value="1"/>
</dbReference>
<keyword evidence="9 14" id="KW-0676">Redox-active center</keyword>
<keyword evidence="5 12" id="KW-0274">FAD</keyword>
<evidence type="ECO:0000259" key="15">
    <source>
        <dbReference type="Pfam" id="PF02852"/>
    </source>
</evidence>
<feature type="domain" description="FAD/NAD(P)-binding" evidence="16">
    <location>
        <begin position="8"/>
        <end position="326"/>
    </location>
</feature>
<evidence type="ECO:0000256" key="6">
    <source>
        <dbReference type="ARBA" id="ARBA00023002"/>
    </source>
</evidence>
<accession>A0A4D6XPR7</accession>
<feature type="binding site" evidence="12">
    <location>
        <begin position="182"/>
        <end position="189"/>
    </location>
    <ligand>
        <name>NAD(+)</name>
        <dbReference type="ChEBI" id="CHEBI:57540"/>
    </ligand>
</feature>
<evidence type="ECO:0000256" key="12">
    <source>
        <dbReference type="PIRSR" id="PIRSR000350-3"/>
    </source>
</evidence>
<evidence type="ECO:0000256" key="13">
    <source>
        <dbReference type="PIRSR" id="PIRSR000350-4"/>
    </source>
</evidence>
<evidence type="ECO:0000313" key="18">
    <source>
        <dbReference type="Proteomes" id="UP000298759"/>
    </source>
</evidence>
<reference evidence="17 18" key="1">
    <citation type="submission" date="2018-12" db="EMBL/GenBank/DDBJ databases">
        <authorList>
            <person name="Chong R.A."/>
        </authorList>
    </citation>
    <scope>NUCLEOTIDE SEQUENCE [LARGE SCALE GENOMIC DNA]</scope>
    <source>
        <strain evidence="17 18">Ahe</strain>
    </source>
</reference>
<evidence type="ECO:0000256" key="7">
    <source>
        <dbReference type="ARBA" id="ARBA00023027"/>
    </source>
</evidence>
<protein>
    <recommendedName>
        <fullName evidence="3 14">Dihydrolipoyl dehydrogenase</fullName>
        <ecNumber evidence="2 14">1.8.1.4</ecNumber>
    </recommendedName>
</protein>
<feature type="binding site" evidence="12">
    <location>
        <position position="312"/>
    </location>
    <ligand>
        <name>FAD</name>
        <dbReference type="ChEBI" id="CHEBI:57692"/>
    </ligand>
</feature>
<dbReference type="InterPro" id="IPR016156">
    <property type="entry name" value="FAD/NAD-linked_Rdtase_dimer_sf"/>
</dbReference>
<dbReference type="GO" id="GO:0050660">
    <property type="term" value="F:flavin adenine dinucleotide binding"/>
    <property type="evidence" value="ECO:0007669"/>
    <property type="project" value="InterPro"/>
</dbReference>
<comment type="miscellaneous">
    <text evidence="14">The active site is a redox-active disulfide bond.</text>
</comment>
<gene>
    <name evidence="17" type="primary">lpdA</name>
    <name evidence="17" type="ORF">D9V62_01060</name>
</gene>
<dbReference type="OrthoDB" id="9800167at2"/>
<dbReference type="PROSITE" id="PS00076">
    <property type="entry name" value="PYRIDINE_REDOX_1"/>
    <property type="match status" value="1"/>
</dbReference>
<feature type="active site" description="Proton acceptor" evidence="11">
    <location>
        <position position="444"/>
    </location>
</feature>
<organism evidence="17 18">
    <name type="scientific">Buchnera aphidicola</name>
    <name type="common">Aphis helianthi</name>
    <dbReference type="NCBI Taxonomy" id="2315802"/>
    <lineage>
        <taxon>Bacteria</taxon>
        <taxon>Pseudomonadati</taxon>
        <taxon>Pseudomonadota</taxon>
        <taxon>Gammaproteobacteria</taxon>
        <taxon>Enterobacterales</taxon>
        <taxon>Erwiniaceae</taxon>
        <taxon>Buchnera</taxon>
    </lineage>
</organism>
<dbReference type="InterPro" id="IPR004099">
    <property type="entry name" value="Pyr_nucl-diS_OxRdtase_dimer"/>
</dbReference>
<evidence type="ECO:0000259" key="16">
    <source>
        <dbReference type="Pfam" id="PF07992"/>
    </source>
</evidence>
<sequence>MHQKIQAEVVVLGSGPAGYSAAFRCADLGLDTILIERYEKLGGVCLNVGCIPSKSLLHIAKVIKDAEELSQSGVFFKKPSIDIQKIQGWKKHIIDKLTNGLYNISNKRNIKFIQGIGYFENENNIIVENNENKLNVCFKYAIIATGSSPIKIPSFPIKDDRIWDSTDALSLKNIPNRFLIVGGGIIGLEMATIYSALGSHVDIVDRFNTLLPVVDQDISETYIKSINNRFNIFLNTHIQAVESKDNALIVSMQCDNKYHNNSYDNILVAIGRSPNIKNLELDNIGVKLNDSGFIQVDNQLRTNISNIYAIGDVIGFPMLAHKAIHQSHIVAEVISGKNHYYEPKVIPSVAYTDPEIAWVGLNEKDAIKSGIDYEVAIFPWNASGRANASNCTMGITKLIFNSQNHQIIGGAIVGINAGELINEITLAIEMGCDAEDLSLTIHAHPTLSESICLASDIFRGTITDLLNTKKNVIK</sequence>
<name>A0A4D6XPR7_9GAMM</name>
<feature type="binding site" evidence="12">
    <location>
        <position position="117"/>
    </location>
    <ligand>
        <name>FAD</name>
        <dbReference type="ChEBI" id="CHEBI:57692"/>
    </ligand>
</feature>
<evidence type="ECO:0000256" key="2">
    <source>
        <dbReference type="ARBA" id="ARBA00012608"/>
    </source>
</evidence>